<reference evidence="2" key="1">
    <citation type="journal article" date="2020" name="Cell">
        <title>Large-Scale Comparative Analyses of Tick Genomes Elucidate Their Genetic Diversity and Vector Capacities.</title>
        <authorList>
            <consortium name="Tick Genome and Microbiome Consortium (TIGMIC)"/>
            <person name="Jia N."/>
            <person name="Wang J."/>
            <person name="Shi W."/>
            <person name="Du L."/>
            <person name="Sun Y."/>
            <person name="Zhan W."/>
            <person name="Jiang J.F."/>
            <person name="Wang Q."/>
            <person name="Zhang B."/>
            <person name="Ji P."/>
            <person name="Bell-Sakyi L."/>
            <person name="Cui X.M."/>
            <person name="Yuan T.T."/>
            <person name="Jiang B.G."/>
            <person name="Yang W.F."/>
            <person name="Lam T.T."/>
            <person name="Chang Q.C."/>
            <person name="Ding S.J."/>
            <person name="Wang X.J."/>
            <person name="Zhu J.G."/>
            <person name="Ruan X.D."/>
            <person name="Zhao L."/>
            <person name="Wei J.T."/>
            <person name="Ye R.Z."/>
            <person name="Que T.C."/>
            <person name="Du C.H."/>
            <person name="Zhou Y.H."/>
            <person name="Cheng J.X."/>
            <person name="Dai P.F."/>
            <person name="Guo W.B."/>
            <person name="Han X.H."/>
            <person name="Huang E.J."/>
            <person name="Li L.F."/>
            <person name="Wei W."/>
            <person name="Gao Y.C."/>
            <person name="Liu J.Z."/>
            <person name="Shao H.Z."/>
            <person name="Wang X."/>
            <person name="Wang C.C."/>
            <person name="Yang T.C."/>
            <person name="Huo Q.B."/>
            <person name="Li W."/>
            <person name="Chen H.Y."/>
            <person name="Chen S.E."/>
            <person name="Zhou L.G."/>
            <person name="Ni X.B."/>
            <person name="Tian J.H."/>
            <person name="Sheng Y."/>
            <person name="Liu T."/>
            <person name="Pan Y.S."/>
            <person name="Xia L.Y."/>
            <person name="Li J."/>
            <person name="Zhao F."/>
            <person name="Cao W.C."/>
        </authorList>
    </citation>
    <scope>NUCLEOTIDE SEQUENCE</scope>
    <source>
        <strain evidence="2">Rmic-2018</strain>
    </source>
</reference>
<comment type="caution">
    <text evidence="2">The sequence shown here is derived from an EMBL/GenBank/DDBJ whole genome shotgun (WGS) entry which is preliminary data.</text>
</comment>
<name>A0A9J6DTL3_RHIMP</name>
<accession>A0A9J6DTL3</accession>
<evidence type="ECO:0000313" key="2">
    <source>
        <dbReference type="EMBL" id="KAH8025202.1"/>
    </source>
</evidence>
<evidence type="ECO:0000256" key="1">
    <source>
        <dbReference type="SAM" id="MobiDB-lite"/>
    </source>
</evidence>
<protein>
    <submittedName>
        <fullName evidence="2">Uncharacterized protein</fullName>
    </submittedName>
</protein>
<dbReference type="AlphaFoldDB" id="A0A9J6DTL3"/>
<evidence type="ECO:0000313" key="3">
    <source>
        <dbReference type="Proteomes" id="UP000821866"/>
    </source>
</evidence>
<feature type="compositionally biased region" description="Basic residues" evidence="1">
    <location>
        <begin position="20"/>
        <end position="33"/>
    </location>
</feature>
<feature type="compositionally biased region" description="Polar residues" evidence="1">
    <location>
        <begin position="63"/>
        <end position="72"/>
    </location>
</feature>
<keyword evidence="3" id="KW-1185">Reference proteome</keyword>
<gene>
    <name evidence="2" type="ORF">HPB51_004743</name>
</gene>
<proteinExistence type="predicted"/>
<feature type="region of interest" description="Disordered" evidence="1">
    <location>
        <begin position="1"/>
        <end position="79"/>
    </location>
</feature>
<reference evidence="2" key="2">
    <citation type="submission" date="2021-09" db="EMBL/GenBank/DDBJ databases">
        <authorList>
            <person name="Jia N."/>
            <person name="Wang J."/>
            <person name="Shi W."/>
            <person name="Du L."/>
            <person name="Sun Y."/>
            <person name="Zhan W."/>
            <person name="Jiang J."/>
            <person name="Wang Q."/>
            <person name="Zhang B."/>
            <person name="Ji P."/>
            <person name="Sakyi L.B."/>
            <person name="Cui X."/>
            <person name="Yuan T."/>
            <person name="Jiang B."/>
            <person name="Yang W."/>
            <person name="Lam T.T.-Y."/>
            <person name="Chang Q."/>
            <person name="Ding S."/>
            <person name="Wang X."/>
            <person name="Zhu J."/>
            <person name="Ruan X."/>
            <person name="Zhao L."/>
            <person name="Wei J."/>
            <person name="Que T."/>
            <person name="Du C."/>
            <person name="Cheng J."/>
            <person name="Dai P."/>
            <person name="Han X."/>
            <person name="Huang E."/>
            <person name="Gao Y."/>
            <person name="Liu J."/>
            <person name="Shao H."/>
            <person name="Ye R."/>
            <person name="Li L."/>
            <person name="Wei W."/>
            <person name="Wang X."/>
            <person name="Wang C."/>
            <person name="Huo Q."/>
            <person name="Li W."/>
            <person name="Guo W."/>
            <person name="Chen H."/>
            <person name="Chen S."/>
            <person name="Zhou L."/>
            <person name="Zhou L."/>
            <person name="Ni X."/>
            <person name="Tian J."/>
            <person name="Zhou Y."/>
            <person name="Sheng Y."/>
            <person name="Liu T."/>
            <person name="Pan Y."/>
            <person name="Xia L."/>
            <person name="Li J."/>
            <person name="Zhao F."/>
            <person name="Cao W."/>
        </authorList>
    </citation>
    <scope>NUCLEOTIDE SEQUENCE</scope>
    <source>
        <strain evidence="2">Rmic-2018</strain>
        <tissue evidence="2">Larvae</tissue>
    </source>
</reference>
<dbReference type="Proteomes" id="UP000821866">
    <property type="component" value="Unassembled WGS sequence"/>
</dbReference>
<organism evidence="2 3">
    <name type="scientific">Rhipicephalus microplus</name>
    <name type="common">Cattle tick</name>
    <name type="synonym">Boophilus microplus</name>
    <dbReference type="NCBI Taxonomy" id="6941"/>
    <lineage>
        <taxon>Eukaryota</taxon>
        <taxon>Metazoa</taxon>
        <taxon>Ecdysozoa</taxon>
        <taxon>Arthropoda</taxon>
        <taxon>Chelicerata</taxon>
        <taxon>Arachnida</taxon>
        <taxon>Acari</taxon>
        <taxon>Parasitiformes</taxon>
        <taxon>Ixodida</taxon>
        <taxon>Ixodoidea</taxon>
        <taxon>Ixodidae</taxon>
        <taxon>Rhipicephalinae</taxon>
        <taxon>Rhipicephalus</taxon>
        <taxon>Boophilus</taxon>
    </lineage>
</organism>
<dbReference type="EMBL" id="JABSTU010000007">
    <property type="protein sequence ID" value="KAH8025202.1"/>
    <property type="molecule type" value="Genomic_DNA"/>
</dbReference>
<sequence>MLMEQPKKTPSPHQCALSSKVKRALKAKTKKGKEKTTLKPGRTLSGGGTTLNAKLSNPPGPFFTSSEDQNSDLLGRAPGKKQKSALHNVISLKISKNRQKKQSQLISVAAGIASAVVDNETPNSPSFPAAPLLDTPTVKQASRAEDLDHPDRISASPLSPETHYTQLSAKAQPLHNTVGTFKILQAGSCPSDLGQIMSGPAVLSAEDSCLFLSNPLWEQPPQHVPEALSSTLHFLDLPYNHEAFKAEPEAVLGLSCPLWESQNLQETNDELSTELKEDLVLMHSLSSCPVVPEGMQRQSRLLSATLDFVSAWSRVSSNLRTVPLEMTPMAKHFPAFFVCQLVKFKCNQTEHSSLVGCGGAKHSR</sequence>